<accession>A0A8J4R9C4</accession>
<dbReference type="AlphaFoldDB" id="A0A8J4R9C4"/>
<evidence type="ECO:0000313" key="1">
    <source>
        <dbReference type="EMBL" id="KAF3968901.1"/>
    </source>
</evidence>
<name>A0A8J4R9C4_9ROSI</name>
<keyword evidence="2" id="KW-1185">Reference proteome</keyword>
<proteinExistence type="predicted"/>
<organism evidence="1 2">
    <name type="scientific">Castanea mollissima</name>
    <name type="common">Chinese chestnut</name>
    <dbReference type="NCBI Taxonomy" id="60419"/>
    <lineage>
        <taxon>Eukaryota</taxon>
        <taxon>Viridiplantae</taxon>
        <taxon>Streptophyta</taxon>
        <taxon>Embryophyta</taxon>
        <taxon>Tracheophyta</taxon>
        <taxon>Spermatophyta</taxon>
        <taxon>Magnoliopsida</taxon>
        <taxon>eudicotyledons</taxon>
        <taxon>Gunneridae</taxon>
        <taxon>Pentapetalae</taxon>
        <taxon>rosids</taxon>
        <taxon>fabids</taxon>
        <taxon>Fagales</taxon>
        <taxon>Fagaceae</taxon>
        <taxon>Castanea</taxon>
    </lineage>
</organism>
<sequence length="114" mass="13092">MENTFEICLCGKGEDNFCNCDDNIKFYVIKVPYAHHECSSSSSWTMRKQKEEEKVEHLIPVSVQKAQTYNHFAVLYGKLYFVANDLSSDAPVRTSENLLCREVWTLDLACTEEG</sequence>
<dbReference type="Proteomes" id="UP000737018">
    <property type="component" value="Unassembled WGS sequence"/>
</dbReference>
<dbReference type="EMBL" id="JRKL02000712">
    <property type="protein sequence ID" value="KAF3968901.1"/>
    <property type="molecule type" value="Genomic_DNA"/>
</dbReference>
<protein>
    <submittedName>
        <fullName evidence="1">Uncharacterized protein</fullName>
    </submittedName>
</protein>
<evidence type="ECO:0000313" key="2">
    <source>
        <dbReference type="Proteomes" id="UP000737018"/>
    </source>
</evidence>
<gene>
    <name evidence="1" type="ORF">CMV_007263</name>
</gene>
<comment type="caution">
    <text evidence="1">The sequence shown here is derived from an EMBL/GenBank/DDBJ whole genome shotgun (WGS) entry which is preliminary data.</text>
</comment>
<reference evidence="1" key="1">
    <citation type="submission" date="2020-03" db="EMBL/GenBank/DDBJ databases">
        <title>Castanea mollissima Vanexum genome sequencing.</title>
        <authorList>
            <person name="Staton M."/>
        </authorList>
    </citation>
    <scope>NUCLEOTIDE SEQUENCE</scope>
    <source>
        <tissue evidence="1">Leaf</tissue>
    </source>
</reference>